<dbReference type="InterPro" id="IPR018389">
    <property type="entry name" value="DctP_fam"/>
</dbReference>
<dbReference type="RefSeq" id="WP_025485964.1">
    <property type="nucleotide sequence ID" value="NZ_JAJFEB010000009.1"/>
</dbReference>
<feature type="region of interest" description="Disordered" evidence="2">
    <location>
        <begin position="21"/>
        <end position="55"/>
    </location>
</feature>
<dbReference type="EMBL" id="JBBMFM010000010">
    <property type="protein sequence ID" value="MEQ2424235.1"/>
    <property type="molecule type" value="Genomic_DNA"/>
</dbReference>
<dbReference type="InterPro" id="IPR038404">
    <property type="entry name" value="TRAP_DctP_sf"/>
</dbReference>
<protein>
    <submittedName>
        <fullName evidence="4">C4-dicarboxylate TRAP transporter substrate-binding protein</fullName>
    </submittedName>
</protein>
<evidence type="ECO:0000256" key="3">
    <source>
        <dbReference type="SAM" id="SignalP"/>
    </source>
</evidence>
<comment type="caution">
    <text evidence="4">The sequence shown here is derived from an EMBL/GenBank/DDBJ whole genome shotgun (WGS) entry which is preliminary data.</text>
</comment>
<keyword evidence="5" id="KW-1185">Reference proteome</keyword>
<evidence type="ECO:0000313" key="4">
    <source>
        <dbReference type="EMBL" id="MEQ2424235.1"/>
    </source>
</evidence>
<dbReference type="Pfam" id="PF03480">
    <property type="entry name" value="DctP"/>
    <property type="match status" value="1"/>
</dbReference>
<dbReference type="Gene3D" id="3.40.190.170">
    <property type="entry name" value="Bacterial extracellular solute-binding protein, family 7"/>
    <property type="match status" value="1"/>
</dbReference>
<accession>A0ABV1D1G8</accession>
<feature type="signal peptide" evidence="3">
    <location>
        <begin position="1"/>
        <end position="21"/>
    </location>
</feature>
<feature type="chain" id="PRO_5045570775" evidence="3">
    <location>
        <begin position="22"/>
        <end position="358"/>
    </location>
</feature>
<dbReference type="PROSITE" id="PS51257">
    <property type="entry name" value="PROKAR_LIPOPROTEIN"/>
    <property type="match status" value="1"/>
</dbReference>
<evidence type="ECO:0000313" key="5">
    <source>
        <dbReference type="Proteomes" id="UP001454086"/>
    </source>
</evidence>
<gene>
    <name evidence="4" type="ORF">WMQ36_04560</name>
</gene>
<evidence type="ECO:0000256" key="2">
    <source>
        <dbReference type="SAM" id="MobiDB-lite"/>
    </source>
</evidence>
<dbReference type="PANTHER" id="PTHR33376:SF3">
    <property type="entry name" value="C4-DICARBOXYLATE-BINDING PROTEIN"/>
    <property type="match status" value="1"/>
</dbReference>
<evidence type="ECO:0000256" key="1">
    <source>
        <dbReference type="ARBA" id="ARBA00022729"/>
    </source>
</evidence>
<proteinExistence type="predicted"/>
<dbReference type="NCBIfam" id="NF037995">
    <property type="entry name" value="TRAP_S1"/>
    <property type="match status" value="1"/>
</dbReference>
<reference evidence="4 5" key="1">
    <citation type="submission" date="2024-03" db="EMBL/GenBank/DDBJ databases">
        <title>Human intestinal bacterial collection.</title>
        <authorList>
            <person name="Pauvert C."/>
            <person name="Hitch T.C.A."/>
            <person name="Clavel T."/>
        </authorList>
    </citation>
    <scope>NUCLEOTIDE SEQUENCE [LARGE SCALE GENOMIC DNA]</scope>
    <source>
        <strain evidence="4 5">CLA-SR-H021</strain>
    </source>
</reference>
<dbReference type="Proteomes" id="UP001454086">
    <property type="component" value="Unassembled WGS sequence"/>
</dbReference>
<keyword evidence="1 3" id="KW-0732">Signal</keyword>
<dbReference type="CDD" id="cd13669">
    <property type="entry name" value="PBP2_TRAP_TM0322_like"/>
    <property type="match status" value="1"/>
</dbReference>
<organism evidence="4 5">
    <name type="scientific">Enterocloster hominis</name>
    <name type="common">ex Hitch et al. 2024</name>
    <dbReference type="NCBI Taxonomy" id="1917870"/>
    <lineage>
        <taxon>Bacteria</taxon>
        <taxon>Bacillati</taxon>
        <taxon>Bacillota</taxon>
        <taxon>Clostridia</taxon>
        <taxon>Lachnospirales</taxon>
        <taxon>Lachnospiraceae</taxon>
        <taxon>Enterocloster</taxon>
    </lineage>
</organism>
<name>A0ABV1D1G8_9FIRM</name>
<feature type="compositionally biased region" description="Basic and acidic residues" evidence="2">
    <location>
        <begin position="34"/>
        <end position="55"/>
    </location>
</feature>
<dbReference type="PANTHER" id="PTHR33376">
    <property type="match status" value="1"/>
</dbReference>
<sequence length="358" mass="39538">MKKRMVMVLMAAMTVSMLSGCGSKGTGAPAAGEARTEAADAGDKKGDDTKTEAPEAVEKVSIKFGNTQGEEDIQTKSLHEVADRLSKASGGGFTAEVYGSSALGDTDDLTEQAMQGAAILTISDPSRLASFVKDYGMLQMPYLLDDYTQLDKIMETDLYAKWEQEFSDQGIWLVTSNWFSGTRNFCLNKEVKKPEDLSGQRIRTIGNELCTSSVDAMGAVATPMSWSEVYTSIQQKALDGAEVQTPSFYATRLWEVCSYINKTEHFQLIGSAVTGTKFRDSLSDEYRELFTDTFKEVGTEYQTKCADLSEQYEKEMVEKYGVTINDDVDVEAFKAATAPVYDKLGYKEVREQLMAEMK</sequence>